<proteinExistence type="predicted"/>
<accession>A0AAW5C4S8</accession>
<feature type="transmembrane region" description="Helical" evidence="9">
    <location>
        <begin position="242"/>
        <end position="268"/>
    </location>
</feature>
<dbReference type="GO" id="GO:0005524">
    <property type="term" value="F:ATP binding"/>
    <property type="evidence" value="ECO:0007669"/>
    <property type="project" value="UniProtKB-KW"/>
</dbReference>
<dbReference type="PROSITE" id="PS50929">
    <property type="entry name" value="ABC_TM1F"/>
    <property type="match status" value="1"/>
</dbReference>
<dbReference type="GO" id="GO:0015421">
    <property type="term" value="F:ABC-type oligopeptide transporter activity"/>
    <property type="evidence" value="ECO:0007669"/>
    <property type="project" value="TreeGrafter"/>
</dbReference>
<dbReference type="RefSeq" id="WP_117560982.1">
    <property type="nucleotide sequence ID" value="NZ_JAJCID010000045.1"/>
</dbReference>
<protein>
    <submittedName>
        <fullName evidence="12">ATP-binding cassette domain-containing protein</fullName>
    </submittedName>
</protein>
<organism evidence="12 13">
    <name type="scientific">Enterocloster aldenensis</name>
    <dbReference type="NCBI Taxonomy" id="358742"/>
    <lineage>
        <taxon>Bacteria</taxon>
        <taxon>Bacillati</taxon>
        <taxon>Bacillota</taxon>
        <taxon>Clostridia</taxon>
        <taxon>Lachnospirales</taxon>
        <taxon>Lachnospiraceae</taxon>
        <taxon>Enterocloster</taxon>
    </lineage>
</organism>
<dbReference type="GO" id="GO:0005886">
    <property type="term" value="C:plasma membrane"/>
    <property type="evidence" value="ECO:0007669"/>
    <property type="project" value="UniProtKB-SubCell"/>
</dbReference>
<keyword evidence="7 9" id="KW-1133">Transmembrane helix</keyword>
<feature type="transmembrane region" description="Helical" evidence="9">
    <location>
        <begin position="15"/>
        <end position="37"/>
    </location>
</feature>
<evidence type="ECO:0000256" key="3">
    <source>
        <dbReference type="ARBA" id="ARBA00022475"/>
    </source>
</evidence>
<evidence type="ECO:0000313" key="13">
    <source>
        <dbReference type="Proteomes" id="UP001299608"/>
    </source>
</evidence>
<dbReference type="PROSITE" id="PS00211">
    <property type="entry name" value="ABC_TRANSPORTER_1"/>
    <property type="match status" value="1"/>
</dbReference>
<evidence type="ECO:0000256" key="8">
    <source>
        <dbReference type="ARBA" id="ARBA00023136"/>
    </source>
</evidence>
<dbReference type="SMART" id="SM00382">
    <property type="entry name" value="AAA"/>
    <property type="match status" value="1"/>
</dbReference>
<keyword evidence="4 9" id="KW-0812">Transmembrane</keyword>
<evidence type="ECO:0000256" key="1">
    <source>
        <dbReference type="ARBA" id="ARBA00004651"/>
    </source>
</evidence>
<keyword evidence="6 12" id="KW-0067">ATP-binding</keyword>
<dbReference type="Proteomes" id="UP001299608">
    <property type="component" value="Unassembled WGS sequence"/>
</dbReference>
<gene>
    <name evidence="12" type="ORF">L0N08_26755</name>
</gene>
<evidence type="ECO:0000259" key="10">
    <source>
        <dbReference type="PROSITE" id="PS50893"/>
    </source>
</evidence>
<reference evidence="12" key="1">
    <citation type="submission" date="2022-01" db="EMBL/GenBank/DDBJ databases">
        <title>Collection of gut derived symbiotic bacterial strains cultured from healthy donors.</title>
        <authorList>
            <person name="Lin H."/>
            <person name="Kohout C."/>
            <person name="Waligurski E."/>
            <person name="Pamer E.G."/>
        </authorList>
    </citation>
    <scope>NUCLEOTIDE SEQUENCE</scope>
    <source>
        <strain evidence="12">DFI.6.55</strain>
    </source>
</reference>
<dbReference type="InterPro" id="IPR003593">
    <property type="entry name" value="AAA+_ATPase"/>
</dbReference>
<dbReference type="InterPro" id="IPR003439">
    <property type="entry name" value="ABC_transporter-like_ATP-bd"/>
</dbReference>
<evidence type="ECO:0000256" key="9">
    <source>
        <dbReference type="SAM" id="Phobius"/>
    </source>
</evidence>
<keyword evidence="8 9" id="KW-0472">Membrane</keyword>
<evidence type="ECO:0000256" key="6">
    <source>
        <dbReference type="ARBA" id="ARBA00022840"/>
    </source>
</evidence>
<feature type="domain" description="ABC transmembrane type-1" evidence="11">
    <location>
        <begin position="27"/>
        <end position="303"/>
    </location>
</feature>
<feature type="transmembrane region" description="Helical" evidence="9">
    <location>
        <begin position="135"/>
        <end position="151"/>
    </location>
</feature>
<evidence type="ECO:0000256" key="5">
    <source>
        <dbReference type="ARBA" id="ARBA00022741"/>
    </source>
</evidence>
<dbReference type="InterPro" id="IPR017871">
    <property type="entry name" value="ABC_transporter-like_CS"/>
</dbReference>
<dbReference type="Pfam" id="PF00005">
    <property type="entry name" value="ABC_tran"/>
    <property type="match status" value="1"/>
</dbReference>
<dbReference type="InterPro" id="IPR027417">
    <property type="entry name" value="P-loop_NTPase"/>
</dbReference>
<evidence type="ECO:0000313" key="12">
    <source>
        <dbReference type="EMBL" id="MCG4749020.1"/>
    </source>
</evidence>
<dbReference type="AlphaFoldDB" id="A0AAW5C4S8"/>
<dbReference type="SUPFAM" id="SSF52540">
    <property type="entry name" value="P-loop containing nucleoside triphosphate hydrolases"/>
    <property type="match status" value="1"/>
</dbReference>
<sequence>MLLMNRTLLKLSKGLWGWMAAIAGLKMVTLIGAAAFAKTISGFLGNIASPSLTVKDAGAAILSALAAAFLMLCSELLRGEAEYRCTARARTGLRARIFSKVLELDAGNIEKIGPVSAITSSVDGVESMQTYYSQYLPGLIYCMCAPVYLFFQLKGASLTVAILLFAIAFILLPLNNVFRSRIELLKTEYWTSLEDLTGYYLESVRGLATLKLFERDEDRTAVLTGKADAFNRKIMDVMKVNFLSFLMTDGMIYGAVLAATGIICINLVRGNVSFSAALMVLLLSYSFFDSVRQLMGATHTALAGVSAAEKVSDLLDMDTSRPYCPDFPKDETGYMGIRMEHVSHTYTGRNIALKDVSLTIRRGKVTALAGLSGCGKSTVAGLLMRFFDPAGGRIVLEGRDYISFTPEELRKHIIMVPQSVSMFAGTIADNLRIAKEDASEEELLEALKQVRLKDWVLEQPDGLLTDVGDGGGRLSGGQRQKIGIARALLCQAEYIIFDEATSSVDVESEQEIWNCIDRLALTRTLIIISHRLSTIRSADCIYVLDGGEISESGRHEELMQRHGLYHRLVTEQAQLEGQAQPEALAERGRES</sequence>
<dbReference type="PANTHER" id="PTHR43394:SF1">
    <property type="entry name" value="ATP-BINDING CASSETTE SUB-FAMILY B MEMBER 10, MITOCHONDRIAL"/>
    <property type="match status" value="1"/>
</dbReference>
<feature type="domain" description="ABC transporter" evidence="10">
    <location>
        <begin position="337"/>
        <end position="571"/>
    </location>
</feature>
<dbReference type="SUPFAM" id="SSF90123">
    <property type="entry name" value="ABC transporter transmembrane region"/>
    <property type="match status" value="1"/>
</dbReference>
<dbReference type="InterPro" id="IPR039421">
    <property type="entry name" value="Type_1_exporter"/>
</dbReference>
<dbReference type="EMBL" id="JAKNGE010000049">
    <property type="protein sequence ID" value="MCG4749020.1"/>
    <property type="molecule type" value="Genomic_DNA"/>
</dbReference>
<evidence type="ECO:0000259" key="11">
    <source>
        <dbReference type="PROSITE" id="PS50929"/>
    </source>
</evidence>
<feature type="transmembrane region" description="Helical" evidence="9">
    <location>
        <begin position="157"/>
        <end position="178"/>
    </location>
</feature>
<comment type="subcellular location">
    <subcellularLocation>
        <location evidence="1">Cell membrane</location>
        <topology evidence="1">Multi-pass membrane protein</topology>
    </subcellularLocation>
</comment>
<dbReference type="PANTHER" id="PTHR43394">
    <property type="entry name" value="ATP-DEPENDENT PERMEASE MDL1, MITOCHONDRIAL"/>
    <property type="match status" value="1"/>
</dbReference>
<evidence type="ECO:0000256" key="2">
    <source>
        <dbReference type="ARBA" id="ARBA00022448"/>
    </source>
</evidence>
<dbReference type="FunFam" id="3.40.50.300:FF:000854">
    <property type="entry name" value="Multidrug ABC transporter ATP-binding protein"/>
    <property type="match status" value="1"/>
</dbReference>
<keyword evidence="3" id="KW-1003">Cell membrane</keyword>
<keyword evidence="5" id="KW-0547">Nucleotide-binding</keyword>
<evidence type="ECO:0000256" key="4">
    <source>
        <dbReference type="ARBA" id="ARBA00022692"/>
    </source>
</evidence>
<dbReference type="InterPro" id="IPR011527">
    <property type="entry name" value="ABC1_TM_dom"/>
</dbReference>
<dbReference type="InterPro" id="IPR036640">
    <property type="entry name" value="ABC1_TM_sf"/>
</dbReference>
<dbReference type="Pfam" id="PF00664">
    <property type="entry name" value="ABC_membrane"/>
    <property type="match status" value="1"/>
</dbReference>
<dbReference type="Gene3D" id="3.40.50.300">
    <property type="entry name" value="P-loop containing nucleotide triphosphate hydrolases"/>
    <property type="match status" value="1"/>
</dbReference>
<keyword evidence="2" id="KW-0813">Transport</keyword>
<dbReference type="Gene3D" id="1.20.1560.10">
    <property type="entry name" value="ABC transporter type 1, transmembrane domain"/>
    <property type="match status" value="1"/>
</dbReference>
<name>A0AAW5C4S8_9FIRM</name>
<evidence type="ECO:0000256" key="7">
    <source>
        <dbReference type="ARBA" id="ARBA00022989"/>
    </source>
</evidence>
<dbReference type="PROSITE" id="PS50893">
    <property type="entry name" value="ABC_TRANSPORTER_2"/>
    <property type="match status" value="1"/>
</dbReference>
<comment type="caution">
    <text evidence="12">The sequence shown here is derived from an EMBL/GenBank/DDBJ whole genome shotgun (WGS) entry which is preliminary data.</text>
</comment>
<dbReference type="GO" id="GO:0016887">
    <property type="term" value="F:ATP hydrolysis activity"/>
    <property type="evidence" value="ECO:0007669"/>
    <property type="project" value="InterPro"/>
</dbReference>